<feature type="domain" description="Outer membrane protein beta-barrel" evidence="2">
    <location>
        <begin position="24"/>
        <end position="229"/>
    </location>
</feature>
<evidence type="ECO:0000256" key="1">
    <source>
        <dbReference type="SAM" id="SignalP"/>
    </source>
</evidence>
<feature type="chain" id="PRO_5017597970" evidence="1">
    <location>
        <begin position="25"/>
        <end position="255"/>
    </location>
</feature>
<dbReference type="Pfam" id="PF13568">
    <property type="entry name" value="OMP_b-brl_2"/>
    <property type="match status" value="1"/>
</dbReference>
<dbReference type="InterPro" id="IPR025665">
    <property type="entry name" value="Beta-barrel_OMP_2"/>
</dbReference>
<evidence type="ECO:0000313" key="4">
    <source>
        <dbReference type="Proteomes" id="UP000260644"/>
    </source>
</evidence>
<dbReference type="SUPFAM" id="SSF56925">
    <property type="entry name" value="OMPA-like"/>
    <property type="match status" value="1"/>
</dbReference>
<gene>
    <name evidence="3" type="ORF">DVR12_01050</name>
</gene>
<organism evidence="3 4">
    <name type="scientific">Chitinophaga silvatica</name>
    <dbReference type="NCBI Taxonomy" id="2282649"/>
    <lineage>
        <taxon>Bacteria</taxon>
        <taxon>Pseudomonadati</taxon>
        <taxon>Bacteroidota</taxon>
        <taxon>Chitinophagia</taxon>
        <taxon>Chitinophagales</taxon>
        <taxon>Chitinophagaceae</taxon>
        <taxon>Chitinophaga</taxon>
    </lineage>
</organism>
<name>A0A3E1YGB2_9BACT</name>
<keyword evidence="1" id="KW-0732">Signal</keyword>
<dbReference type="EMBL" id="QPMM01000001">
    <property type="protein sequence ID" value="RFS26406.1"/>
    <property type="molecule type" value="Genomic_DNA"/>
</dbReference>
<evidence type="ECO:0000259" key="2">
    <source>
        <dbReference type="Pfam" id="PF13568"/>
    </source>
</evidence>
<comment type="caution">
    <text evidence="3">The sequence shown here is derived from an EMBL/GenBank/DDBJ whole genome shotgun (WGS) entry which is preliminary data.</text>
</comment>
<dbReference type="Proteomes" id="UP000260644">
    <property type="component" value="Unassembled WGS sequence"/>
</dbReference>
<feature type="signal peptide" evidence="1">
    <location>
        <begin position="1"/>
        <end position="24"/>
    </location>
</feature>
<dbReference type="RefSeq" id="WP_116973598.1">
    <property type="nucleotide sequence ID" value="NZ_QPMM01000001.1"/>
</dbReference>
<sequence>MKIQNSFKWLLPAFLAFCGLKADAQQIDLGARGGISIPNLSSGGSDNNPLNTGYKSRLGPEFGIFGEYHVSKLFSIEAMINFSGQGGKKSGLQAVPVPADKAAALPPGTLYLYNDIKSEAKFNYLMVPILAKFGWDLGHSPLRLYVDAGPFVGFLLNAKQVISGTSATYLDPAGTVLIAPAMKLDQTVDIKDQLHKVNVGVAANVGLAYQFGRNNIFIEGGGNYGFLNIQKGTANGKNNIGAGTVVLGYAYRIKK</sequence>
<dbReference type="AlphaFoldDB" id="A0A3E1YGB2"/>
<protein>
    <submittedName>
        <fullName evidence="3">PorT family protein</fullName>
    </submittedName>
</protein>
<evidence type="ECO:0000313" key="3">
    <source>
        <dbReference type="EMBL" id="RFS26406.1"/>
    </source>
</evidence>
<accession>A0A3E1YGB2</accession>
<dbReference type="OrthoDB" id="947434at2"/>
<proteinExistence type="predicted"/>
<reference evidence="3 4" key="1">
    <citation type="submission" date="2018-07" db="EMBL/GenBank/DDBJ databases">
        <title>Chitinophaga K2CV101002-2 sp. nov., isolated from a monsoon evergreen broad-leaved forest soil.</title>
        <authorList>
            <person name="Lv Y."/>
        </authorList>
    </citation>
    <scope>NUCLEOTIDE SEQUENCE [LARGE SCALE GENOMIC DNA]</scope>
    <source>
        <strain evidence="3 4">GDMCC 1.1288</strain>
    </source>
</reference>
<dbReference type="InterPro" id="IPR011250">
    <property type="entry name" value="OMP/PagP_B-barrel"/>
</dbReference>
<keyword evidence="4" id="KW-1185">Reference proteome</keyword>